<dbReference type="Gene3D" id="2.10.90.10">
    <property type="entry name" value="Cystine-knot cytokines"/>
    <property type="match status" value="1"/>
</dbReference>
<evidence type="ECO:0000256" key="3">
    <source>
        <dbReference type="ARBA" id="ARBA00022525"/>
    </source>
</evidence>
<dbReference type="PANTHER" id="PTHR11848">
    <property type="entry name" value="TGF-BETA FAMILY"/>
    <property type="match status" value="1"/>
</dbReference>
<dbReference type="Pfam" id="PF00688">
    <property type="entry name" value="TGFb_propeptide"/>
    <property type="match status" value="1"/>
</dbReference>
<evidence type="ECO:0000256" key="2">
    <source>
        <dbReference type="ARBA" id="ARBA00006656"/>
    </source>
</evidence>
<evidence type="ECO:0000256" key="5">
    <source>
        <dbReference type="ARBA" id="ARBA00023157"/>
    </source>
</evidence>
<feature type="domain" description="TGF-beta family profile" evidence="9">
    <location>
        <begin position="300"/>
        <end position="422"/>
    </location>
</feature>
<evidence type="ECO:0000259" key="9">
    <source>
        <dbReference type="PROSITE" id="PS51362"/>
    </source>
</evidence>
<evidence type="ECO:0000313" key="11">
    <source>
        <dbReference type="RefSeq" id="XP_022251086.1"/>
    </source>
</evidence>
<dbReference type="PROSITE" id="PS51362">
    <property type="entry name" value="TGF_BETA_2"/>
    <property type="match status" value="1"/>
</dbReference>
<evidence type="ECO:0000313" key="10">
    <source>
        <dbReference type="Proteomes" id="UP000694941"/>
    </source>
</evidence>
<dbReference type="Gene3D" id="2.60.120.970">
    <property type="match status" value="1"/>
</dbReference>
<keyword evidence="5" id="KW-1015">Disulfide bond</keyword>
<dbReference type="InterPro" id="IPR001111">
    <property type="entry name" value="TGF-b_propeptide"/>
</dbReference>
<keyword evidence="10" id="KW-1185">Reference proteome</keyword>
<proteinExistence type="inferred from homology"/>
<dbReference type="SUPFAM" id="SSF57501">
    <property type="entry name" value="Cystine-knot cytokines"/>
    <property type="match status" value="1"/>
</dbReference>
<dbReference type="RefSeq" id="XP_022251086.1">
    <property type="nucleotide sequence ID" value="XM_022395378.1"/>
</dbReference>
<accession>A0ABM1T5D0</accession>
<feature type="signal peptide" evidence="8">
    <location>
        <begin position="1"/>
        <end position="20"/>
    </location>
</feature>
<dbReference type="GeneID" id="106467247"/>
<keyword evidence="8" id="KW-0732">Signal</keyword>
<dbReference type="PROSITE" id="PS00250">
    <property type="entry name" value="TGF_BETA_1"/>
    <property type="match status" value="1"/>
</dbReference>
<evidence type="ECO:0000256" key="1">
    <source>
        <dbReference type="ARBA" id="ARBA00004613"/>
    </source>
</evidence>
<evidence type="ECO:0000256" key="8">
    <source>
        <dbReference type="SAM" id="SignalP"/>
    </source>
</evidence>
<name>A0ABM1T5D0_LIMPO</name>
<organism evidence="10 11">
    <name type="scientific">Limulus polyphemus</name>
    <name type="common">Atlantic horseshoe crab</name>
    <dbReference type="NCBI Taxonomy" id="6850"/>
    <lineage>
        <taxon>Eukaryota</taxon>
        <taxon>Metazoa</taxon>
        <taxon>Ecdysozoa</taxon>
        <taxon>Arthropoda</taxon>
        <taxon>Chelicerata</taxon>
        <taxon>Merostomata</taxon>
        <taxon>Xiphosura</taxon>
        <taxon>Limulidae</taxon>
        <taxon>Limulus</taxon>
    </lineage>
</organism>
<evidence type="ECO:0000256" key="4">
    <source>
        <dbReference type="ARBA" id="ARBA00023030"/>
    </source>
</evidence>
<sequence length="422" mass="48505">MSKSEELTVALVGLVAAVLAQSVEQNHDRGPGQPDTMLINACPQCLTVSDRHVGKQLKLEAIKQQILSKLNLHQRPNMTSPVTREVVLEALRRSSGHLFPEALPQDQPAGEATEDQEQDDHEEFYGKTSEIIVFSEHGGRWNENILLDFYHPQSRSQRLRVVSANLWIQLRQKMPRTSDETAPRNNLTLYVFEADRFPNNTVKTLRWLRSHDVESFTVGWQRFNLRVPVRKWFSKPESTKLTLLVDCSGCGSAVEPVLFSGVNGIRRRGHRRRHRHSHRHNQSSAPGIRPFLAITTEPIPRRRSRRYAVTCNTHTTQCCKQSLWVSFEQLNWDDWIVWPRGYSANYCVGECGRSPQTPDLFPDRYYYSQVLDEYRRKNPFASITPCCAPTKLTKMSIVYLDGDRNIYKADLPNMKVEECGCT</sequence>
<evidence type="ECO:0000256" key="6">
    <source>
        <dbReference type="RuleBase" id="RU000354"/>
    </source>
</evidence>
<dbReference type="InterPro" id="IPR017948">
    <property type="entry name" value="TGFb_CS"/>
</dbReference>
<protein>
    <submittedName>
        <fullName evidence="11">Inhibin beta chain-like</fullName>
    </submittedName>
</protein>
<keyword evidence="3" id="KW-0964">Secreted</keyword>
<evidence type="ECO:0000256" key="7">
    <source>
        <dbReference type="SAM" id="MobiDB-lite"/>
    </source>
</evidence>
<comment type="subcellular location">
    <subcellularLocation>
        <location evidence="1">Secreted</location>
    </subcellularLocation>
</comment>
<comment type="similarity">
    <text evidence="2 6">Belongs to the TGF-beta family.</text>
</comment>
<dbReference type="SMART" id="SM00204">
    <property type="entry name" value="TGFB"/>
    <property type="match status" value="1"/>
</dbReference>
<dbReference type="InterPro" id="IPR015615">
    <property type="entry name" value="TGF-beta-rel"/>
</dbReference>
<feature type="chain" id="PRO_5045038021" evidence="8">
    <location>
        <begin position="21"/>
        <end position="422"/>
    </location>
</feature>
<reference evidence="11" key="1">
    <citation type="submission" date="2025-08" db="UniProtKB">
        <authorList>
            <consortium name="RefSeq"/>
        </authorList>
    </citation>
    <scope>IDENTIFICATION</scope>
    <source>
        <tissue evidence="11">Muscle</tissue>
    </source>
</reference>
<feature type="region of interest" description="Disordered" evidence="7">
    <location>
        <begin position="98"/>
        <end position="122"/>
    </location>
</feature>
<feature type="compositionally biased region" description="Acidic residues" evidence="7">
    <location>
        <begin position="112"/>
        <end position="122"/>
    </location>
</feature>
<dbReference type="PANTHER" id="PTHR11848:SF309">
    <property type="entry name" value="INHIBIN BETA CHAIN"/>
    <property type="match status" value="1"/>
</dbReference>
<dbReference type="InterPro" id="IPR001839">
    <property type="entry name" value="TGF-b_C"/>
</dbReference>
<dbReference type="CDD" id="cd13752">
    <property type="entry name" value="TGF_beta_INHB"/>
    <property type="match status" value="1"/>
</dbReference>
<dbReference type="Pfam" id="PF00019">
    <property type="entry name" value="TGF_beta"/>
    <property type="match status" value="1"/>
</dbReference>
<gene>
    <name evidence="11" type="primary">LOC106467247</name>
</gene>
<dbReference type="Proteomes" id="UP000694941">
    <property type="component" value="Unplaced"/>
</dbReference>
<keyword evidence="4 6" id="KW-0339">Growth factor</keyword>
<dbReference type="InterPro" id="IPR029034">
    <property type="entry name" value="Cystine-knot_cytokine"/>
</dbReference>